<organism evidence="8 9">
    <name type="scientific">Oharaeibacter diazotrophicus</name>
    <dbReference type="NCBI Taxonomy" id="1920512"/>
    <lineage>
        <taxon>Bacteria</taxon>
        <taxon>Pseudomonadati</taxon>
        <taxon>Pseudomonadota</taxon>
        <taxon>Alphaproteobacteria</taxon>
        <taxon>Hyphomicrobiales</taxon>
        <taxon>Pleomorphomonadaceae</taxon>
        <taxon>Oharaeibacter</taxon>
    </lineage>
</organism>
<feature type="domain" description="EamA" evidence="7">
    <location>
        <begin position="17"/>
        <end position="157"/>
    </location>
</feature>
<dbReference type="SUPFAM" id="SSF103481">
    <property type="entry name" value="Multidrug resistance efflux transporter EmrE"/>
    <property type="match status" value="2"/>
</dbReference>
<dbReference type="InterPro" id="IPR037185">
    <property type="entry name" value="EmrE-like"/>
</dbReference>
<feature type="transmembrane region" description="Helical" evidence="6">
    <location>
        <begin position="46"/>
        <end position="69"/>
    </location>
</feature>
<feature type="transmembrane region" description="Helical" evidence="6">
    <location>
        <begin position="119"/>
        <end position="136"/>
    </location>
</feature>
<dbReference type="InterPro" id="IPR000620">
    <property type="entry name" value="EamA_dom"/>
</dbReference>
<keyword evidence="9" id="KW-1185">Reference proteome</keyword>
<comment type="subcellular location">
    <subcellularLocation>
        <location evidence="1">Cell membrane</location>
        <topology evidence="1">Multi-pass membrane protein</topology>
    </subcellularLocation>
</comment>
<dbReference type="InterPro" id="IPR051258">
    <property type="entry name" value="Diverse_Substrate_Transporter"/>
</dbReference>
<feature type="transmembrane region" description="Helical" evidence="6">
    <location>
        <begin position="231"/>
        <end position="250"/>
    </location>
</feature>
<feature type="transmembrane region" description="Helical" evidence="6">
    <location>
        <begin position="143"/>
        <end position="159"/>
    </location>
</feature>
<dbReference type="Proteomes" id="UP000294547">
    <property type="component" value="Unassembled WGS sequence"/>
</dbReference>
<feature type="transmembrane region" description="Helical" evidence="6">
    <location>
        <begin position="16"/>
        <end position="40"/>
    </location>
</feature>
<keyword evidence="5 6" id="KW-0472">Membrane</keyword>
<protein>
    <submittedName>
        <fullName evidence="8">EamA-like transporter family protein</fullName>
    </submittedName>
</protein>
<feature type="transmembrane region" description="Helical" evidence="6">
    <location>
        <begin position="262"/>
        <end position="282"/>
    </location>
</feature>
<evidence type="ECO:0000259" key="7">
    <source>
        <dbReference type="Pfam" id="PF00892"/>
    </source>
</evidence>
<feature type="transmembrane region" description="Helical" evidence="6">
    <location>
        <begin position="288"/>
        <end position="307"/>
    </location>
</feature>
<evidence type="ECO:0000313" key="8">
    <source>
        <dbReference type="EMBL" id="TDP81971.1"/>
    </source>
</evidence>
<dbReference type="PANTHER" id="PTHR42920">
    <property type="entry name" value="OS03G0707200 PROTEIN-RELATED"/>
    <property type="match status" value="1"/>
</dbReference>
<proteinExistence type="predicted"/>
<dbReference type="RefSeq" id="WP_126540552.1">
    <property type="nucleotide sequence ID" value="NZ_BSPM01000002.1"/>
</dbReference>
<evidence type="ECO:0000256" key="1">
    <source>
        <dbReference type="ARBA" id="ARBA00004651"/>
    </source>
</evidence>
<dbReference type="Pfam" id="PF00892">
    <property type="entry name" value="EamA"/>
    <property type="match status" value="2"/>
</dbReference>
<gene>
    <name evidence="8" type="ORF">EDD54_4232</name>
</gene>
<dbReference type="EMBL" id="SNXY01000011">
    <property type="protein sequence ID" value="TDP81971.1"/>
    <property type="molecule type" value="Genomic_DNA"/>
</dbReference>
<evidence type="ECO:0000256" key="2">
    <source>
        <dbReference type="ARBA" id="ARBA00022475"/>
    </source>
</evidence>
<evidence type="ECO:0000256" key="5">
    <source>
        <dbReference type="ARBA" id="ARBA00023136"/>
    </source>
</evidence>
<evidence type="ECO:0000313" key="9">
    <source>
        <dbReference type="Proteomes" id="UP000294547"/>
    </source>
</evidence>
<feature type="domain" description="EamA" evidence="7">
    <location>
        <begin position="171"/>
        <end position="305"/>
    </location>
</feature>
<dbReference type="PANTHER" id="PTHR42920:SF5">
    <property type="entry name" value="EAMA DOMAIN-CONTAINING PROTEIN"/>
    <property type="match status" value="1"/>
</dbReference>
<evidence type="ECO:0000256" key="3">
    <source>
        <dbReference type="ARBA" id="ARBA00022692"/>
    </source>
</evidence>
<dbReference type="OrthoDB" id="9813617at2"/>
<dbReference type="AlphaFoldDB" id="A0A4R6R7L0"/>
<feature type="transmembrane region" description="Helical" evidence="6">
    <location>
        <begin position="200"/>
        <end position="219"/>
    </location>
</feature>
<name>A0A4R6R7L0_9HYPH</name>
<feature type="transmembrane region" description="Helical" evidence="6">
    <location>
        <begin position="81"/>
        <end position="99"/>
    </location>
</feature>
<evidence type="ECO:0000256" key="6">
    <source>
        <dbReference type="SAM" id="Phobius"/>
    </source>
</evidence>
<keyword evidence="3 6" id="KW-0812">Transmembrane</keyword>
<reference evidence="8 9" key="1">
    <citation type="submission" date="2019-03" db="EMBL/GenBank/DDBJ databases">
        <title>Genomic Encyclopedia of Type Strains, Phase IV (KMG-IV): sequencing the most valuable type-strain genomes for metagenomic binning, comparative biology and taxonomic classification.</title>
        <authorList>
            <person name="Goeker M."/>
        </authorList>
    </citation>
    <scope>NUCLEOTIDE SEQUENCE [LARGE SCALE GENOMIC DNA]</scope>
    <source>
        <strain evidence="8 9">DSM 102969</strain>
    </source>
</reference>
<comment type="caution">
    <text evidence="8">The sequence shown here is derived from an EMBL/GenBank/DDBJ whole genome shotgun (WGS) entry which is preliminary data.</text>
</comment>
<sequence>MSAPSATAVPRPAVPLAGYLLAAAGAILFSAKGVLIKLAYGGSVDAITLLTLRMALSAPVFVTIGLVTYARARRRGAAAPAVGDLLKAIGVGLVGYWFASYTDFKGLETLSPQFERLILFTYPLFVVLFGAALFGLPFRRASLGAFAVSYAGLALIFLTDVGDQGAAVAVGVAWVLSSAVAFALYQLLAKPVIGRLGAPLFTSVAMSGAALGTGLQFVATRPLSDLAVSAPVFQAALAIAIGATVLPTYLMNAALSRISAQANAVIGTLSPVATLILAVLVLGETVTVADVVGTAMVVGGVGLFTLLDRRG</sequence>
<accession>A0A4R6R7L0</accession>
<dbReference type="GO" id="GO:0005886">
    <property type="term" value="C:plasma membrane"/>
    <property type="evidence" value="ECO:0007669"/>
    <property type="project" value="UniProtKB-SubCell"/>
</dbReference>
<feature type="transmembrane region" description="Helical" evidence="6">
    <location>
        <begin position="165"/>
        <end position="188"/>
    </location>
</feature>
<keyword evidence="4 6" id="KW-1133">Transmembrane helix</keyword>
<keyword evidence="2" id="KW-1003">Cell membrane</keyword>
<evidence type="ECO:0000256" key="4">
    <source>
        <dbReference type="ARBA" id="ARBA00022989"/>
    </source>
</evidence>